<dbReference type="HAMAP" id="MF_00040">
    <property type="entry name" value="RRF"/>
    <property type="match status" value="1"/>
</dbReference>
<evidence type="ECO:0000256" key="1">
    <source>
        <dbReference type="ARBA" id="ARBA00004496"/>
    </source>
</evidence>
<dbReference type="Proteomes" id="UP000177942">
    <property type="component" value="Unassembled WGS sequence"/>
</dbReference>
<dbReference type="Pfam" id="PF01765">
    <property type="entry name" value="RRF"/>
    <property type="match status" value="1"/>
</dbReference>
<evidence type="ECO:0000313" key="8">
    <source>
        <dbReference type="EMBL" id="OGY65857.1"/>
    </source>
</evidence>
<evidence type="ECO:0000259" key="7">
    <source>
        <dbReference type="Pfam" id="PF01765"/>
    </source>
</evidence>
<feature type="coiled-coil region" evidence="6">
    <location>
        <begin position="157"/>
        <end position="184"/>
    </location>
</feature>
<organism evidence="8 9">
    <name type="scientific">Candidatus Harrisonbacteria bacterium RIFCSPLOWO2_01_FULL_44_18</name>
    <dbReference type="NCBI Taxonomy" id="1798407"/>
    <lineage>
        <taxon>Bacteria</taxon>
        <taxon>Candidatus Harrisoniibacteriota</taxon>
    </lineage>
</organism>
<sequence>MNDEVLKDLENRIRPLFGALKQEFITLRTNRPSPKLVEDIKVDYFDQKLTVKQLGSISVVPPREINIQVWDKNAVAPVAKAIEASSLGVSANIDGNLIRINLPTLTDERRQELTRLVKSVTEQTKIKVRNLRDDANKKIEQTFKDKKISEDQKFKLKKQIQDAIDKINKEIENLLEAKTKEINEQ</sequence>
<dbReference type="InterPro" id="IPR002661">
    <property type="entry name" value="Ribosome_recyc_fac"/>
</dbReference>
<keyword evidence="6" id="KW-0175">Coiled coil</keyword>
<protein>
    <recommendedName>
        <fullName evidence="5">Ribosome-recycling factor</fullName>
        <shortName evidence="5">RRF</shortName>
    </recommendedName>
    <alternativeName>
        <fullName evidence="5">Ribosome-releasing factor</fullName>
    </alternativeName>
</protein>
<accession>A0A1G1ZPW2</accession>
<dbReference type="FunFam" id="3.30.1360.40:FF:000001">
    <property type="entry name" value="Ribosome-recycling factor"/>
    <property type="match status" value="1"/>
</dbReference>
<evidence type="ECO:0000256" key="6">
    <source>
        <dbReference type="SAM" id="Coils"/>
    </source>
</evidence>
<comment type="similarity">
    <text evidence="2 5">Belongs to the RRF family.</text>
</comment>
<dbReference type="InterPro" id="IPR023584">
    <property type="entry name" value="Ribosome_recyc_fac_dom"/>
</dbReference>
<keyword evidence="4 5" id="KW-0648">Protein biosynthesis</keyword>
<dbReference type="STRING" id="1798407.A3A16_02215"/>
<evidence type="ECO:0000313" key="9">
    <source>
        <dbReference type="Proteomes" id="UP000177942"/>
    </source>
</evidence>
<evidence type="ECO:0000256" key="4">
    <source>
        <dbReference type="ARBA" id="ARBA00022917"/>
    </source>
</evidence>
<dbReference type="SUPFAM" id="SSF55194">
    <property type="entry name" value="Ribosome recycling factor, RRF"/>
    <property type="match status" value="1"/>
</dbReference>
<dbReference type="Gene3D" id="3.30.1360.40">
    <property type="match status" value="1"/>
</dbReference>
<comment type="caution">
    <text evidence="8">The sequence shown here is derived from an EMBL/GenBank/DDBJ whole genome shotgun (WGS) entry which is preliminary data.</text>
</comment>
<dbReference type="NCBIfam" id="TIGR00496">
    <property type="entry name" value="frr"/>
    <property type="match status" value="1"/>
</dbReference>
<reference evidence="8 9" key="1">
    <citation type="journal article" date="2016" name="Nat. Commun.">
        <title>Thousands of microbial genomes shed light on interconnected biogeochemical processes in an aquifer system.</title>
        <authorList>
            <person name="Anantharaman K."/>
            <person name="Brown C.T."/>
            <person name="Hug L.A."/>
            <person name="Sharon I."/>
            <person name="Castelle C.J."/>
            <person name="Probst A.J."/>
            <person name="Thomas B.C."/>
            <person name="Singh A."/>
            <person name="Wilkins M.J."/>
            <person name="Karaoz U."/>
            <person name="Brodie E.L."/>
            <person name="Williams K.H."/>
            <person name="Hubbard S.S."/>
            <person name="Banfield J.F."/>
        </authorList>
    </citation>
    <scope>NUCLEOTIDE SEQUENCE [LARGE SCALE GENOMIC DNA]</scope>
</reference>
<dbReference type="GO" id="GO:0005737">
    <property type="term" value="C:cytoplasm"/>
    <property type="evidence" value="ECO:0007669"/>
    <property type="project" value="UniProtKB-SubCell"/>
</dbReference>
<keyword evidence="3 5" id="KW-0963">Cytoplasm</keyword>
<proteinExistence type="inferred from homology"/>
<evidence type="ECO:0000256" key="5">
    <source>
        <dbReference type="HAMAP-Rule" id="MF_00040"/>
    </source>
</evidence>
<comment type="function">
    <text evidence="5">Responsible for the release of ribosomes from messenger RNA at the termination of protein biosynthesis. May increase the efficiency of translation by recycling ribosomes from one round of translation to another.</text>
</comment>
<dbReference type="PANTHER" id="PTHR20982:SF3">
    <property type="entry name" value="MITOCHONDRIAL RIBOSOME RECYCLING FACTOR PSEUDO 1"/>
    <property type="match status" value="1"/>
</dbReference>
<dbReference type="Gene3D" id="1.10.132.20">
    <property type="entry name" value="Ribosome-recycling factor"/>
    <property type="match status" value="1"/>
</dbReference>
<dbReference type="AlphaFoldDB" id="A0A1G1ZPW2"/>
<evidence type="ECO:0000256" key="3">
    <source>
        <dbReference type="ARBA" id="ARBA00022490"/>
    </source>
</evidence>
<gene>
    <name evidence="5" type="primary">frr</name>
    <name evidence="8" type="ORF">A3A16_02215</name>
</gene>
<dbReference type="PANTHER" id="PTHR20982">
    <property type="entry name" value="RIBOSOME RECYCLING FACTOR"/>
    <property type="match status" value="1"/>
</dbReference>
<dbReference type="EMBL" id="MHJJ01000006">
    <property type="protein sequence ID" value="OGY65857.1"/>
    <property type="molecule type" value="Genomic_DNA"/>
</dbReference>
<dbReference type="FunFam" id="1.10.132.20:FF:000001">
    <property type="entry name" value="Ribosome-recycling factor"/>
    <property type="match status" value="1"/>
</dbReference>
<name>A0A1G1ZPW2_9BACT</name>
<evidence type="ECO:0000256" key="2">
    <source>
        <dbReference type="ARBA" id="ARBA00005912"/>
    </source>
</evidence>
<dbReference type="GO" id="GO:0006415">
    <property type="term" value="P:translational termination"/>
    <property type="evidence" value="ECO:0007669"/>
    <property type="project" value="UniProtKB-UniRule"/>
</dbReference>
<dbReference type="InterPro" id="IPR036191">
    <property type="entry name" value="RRF_sf"/>
</dbReference>
<dbReference type="GO" id="GO:0043023">
    <property type="term" value="F:ribosomal large subunit binding"/>
    <property type="evidence" value="ECO:0007669"/>
    <property type="project" value="TreeGrafter"/>
</dbReference>
<feature type="domain" description="Ribosome recycling factor" evidence="7">
    <location>
        <begin position="20"/>
        <end position="182"/>
    </location>
</feature>
<comment type="subcellular location">
    <subcellularLocation>
        <location evidence="1 5">Cytoplasm</location>
    </subcellularLocation>
</comment>